<gene>
    <name evidence="1" type="ORF">G2W53_012486</name>
</gene>
<reference evidence="1" key="1">
    <citation type="submission" date="2020-09" db="EMBL/GenBank/DDBJ databases">
        <title>Genome-Enabled Discovery of Anthraquinone Biosynthesis in Senna tora.</title>
        <authorList>
            <person name="Kang S.-H."/>
            <person name="Pandey R.P."/>
            <person name="Lee C.-M."/>
            <person name="Sim J.-S."/>
            <person name="Jeong J.-T."/>
            <person name="Choi B.-S."/>
            <person name="Jung M."/>
            <person name="Ginzburg D."/>
            <person name="Zhao K."/>
            <person name="Won S.Y."/>
            <person name="Oh T.-J."/>
            <person name="Yu Y."/>
            <person name="Kim N.-H."/>
            <person name="Lee O.R."/>
            <person name="Lee T.-H."/>
            <person name="Bashyal P."/>
            <person name="Kim T.-S."/>
            <person name="Lee W.-H."/>
            <person name="Kawkins C."/>
            <person name="Kim C.-K."/>
            <person name="Kim J.S."/>
            <person name="Ahn B.O."/>
            <person name="Rhee S.Y."/>
            <person name="Sohng J.K."/>
        </authorList>
    </citation>
    <scope>NUCLEOTIDE SEQUENCE</scope>
    <source>
        <tissue evidence="1">Leaf</tissue>
    </source>
</reference>
<protein>
    <submittedName>
        <fullName evidence="1">Uncharacterized protein</fullName>
    </submittedName>
</protein>
<evidence type="ECO:0000313" key="1">
    <source>
        <dbReference type="EMBL" id="KAF7830153.1"/>
    </source>
</evidence>
<dbReference type="Proteomes" id="UP000634136">
    <property type="component" value="Unassembled WGS sequence"/>
</dbReference>
<accession>A0A834TX51</accession>
<evidence type="ECO:0000313" key="2">
    <source>
        <dbReference type="Proteomes" id="UP000634136"/>
    </source>
</evidence>
<dbReference type="AlphaFoldDB" id="A0A834TX51"/>
<name>A0A834TX51_9FABA</name>
<comment type="caution">
    <text evidence="1">The sequence shown here is derived from an EMBL/GenBank/DDBJ whole genome shotgun (WGS) entry which is preliminary data.</text>
</comment>
<keyword evidence="2" id="KW-1185">Reference proteome</keyword>
<proteinExistence type="predicted"/>
<dbReference type="EMBL" id="JAAIUW010000005">
    <property type="protein sequence ID" value="KAF7830153.1"/>
    <property type="molecule type" value="Genomic_DNA"/>
</dbReference>
<organism evidence="1 2">
    <name type="scientific">Senna tora</name>
    <dbReference type="NCBI Taxonomy" id="362788"/>
    <lineage>
        <taxon>Eukaryota</taxon>
        <taxon>Viridiplantae</taxon>
        <taxon>Streptophyta</taxon>
        <taxon>Embryophyta</taxon>
        <taxon>Tracheophyta</taxon>
        <taxon>Spermatophyta</taxon>
        <taxon>Magnoliopsida</taxon>
        <taxon>eudicotyledons</taxon>
        <taxon>Gunneridae</taxon>
        <taxon>Pentapetalae</taxon>
        <taxon>rosids</taxon>
        <taxon>fabids</taxon>
        <taxon>Fabales</taxon>
        <taxon>Fabaceae</taxon>
        <taxon>Caesalpinioideae</taxon>
        <taxon>Cassia clade</taxon>
        <taxon>Senna</taxon>
    </lineage>
</organism>
<sequence>MAMISIPISVKFNSLGNWGSLISSTRRAYLKPMHCVPVQQIQQQESCVNHAMEQDGYFVTFVKGRKQMSKVKTSGPTVDVHHAELLDMSYVQSVRSSNVSLFQVTMMAMN</sequence>